<reference evidence="10 11" key="1">
    <citation type="submission" date="2019-12" db="EMBL/GenBank/DDBJ databases">
        <title>Sporaefaciens musculi gen. nov., sp. nov., a novel bacterium isolated from the caecum of an obese mouse.</title>
        <authorList>
            <person name="Rasmussen T.S."/>
            <person name="Streidl T."/>
            <person name="Hitch T.C.A."/>
            <person name="Wortmann E."/>
            <person name="Deptula P."/>
            <person name="Hansen M."/>
            <person name="Nielsen D.S."/>
            <person name="Clavel T."/>
            <person name="Vogensen F.K."/>
        </authorList>
    </citation>
    <scope>NUCLEOTIDE SEQUENCE [LARGE SCALE GENOMIC DNA]</scope>
    <source>
        <strain evidence="10 11">WCA-9-b2</strain>
    </source>
</reference>
<dbReference type="InterPro" id="IPR036388">
    <property type="entry name" value="WH-like_DNA-bd_sf"/>
</dbReference>
<evidence type="ECO:0000256" key="6">
    <source>
        <dbReference type="PROSITE-ProRule" id="PRU00169"/>
    </source>
</evidence>
<dbReference type="Pfam" id="PF00486">
    <property type="entry name" value="Trans_reg_C"/>
    <property type="match status" value="1"/>
</dbReference>
<dbReference type="InterPro" id="IPR039420">
    <property type="entry name" value="WalR-like"/>
</dbReference>
<dbReference type="Pfam" id="PF00072">
    <property type="entry name" value="Response_reg"/>
    <property type="match status" value="1"/>
</dbReference>
<dbReference type="InterPro" id="IPR001867">
    <property type="entry name" value="OmpR/PhoB-type_DNA-bd"/>
</dbReference>
<protein>
    <recommendedName>
        <fullName evidence="1">Stage 0 sporulation protein A homolog</fullName>
    </recommendedName>
</protein>
<dbReference type="GO" id="GO:0000976">
    <property type="term" value="F:transcription cis-regulatory region binding"/>
    <property type="evidence" value="ECO:0007669"/>
    <property type="project" value="TreeGrafter"/>
</dbReference>
<dbReference type="SUPFAM" id="SSF52172">
    <property type="entry name" value="CheY-like"/>
    <property type="match status" value="1"/>
</dbReference>
<feature type="modified residue" description="4-aspartylphosphate" evidence="6">
    <location>
        <position position="54"/>
    </location>
</feature>
<evidence type="ECO:0000259" key="9">
    <source>
        <dbReference type="PROSITE" id="PS51755"/>
    </source>
</evidence>
<evidence type="ECO:0000256" key="5">
    <source>
        <dbReference type="ARBA" id="ARBA00024867"/>
    </source>
</evidence>
<keyword evidence="3 7" id="KW-0238">DNA-binding</keyword>
<dbReference type="PROSITE" id="PS50110">
    <property type="entry name" value="RESPONSE_REGULATORY"/>
    <property type="match status" value="1"/>
</dbReference>
<dbReference type="GO" id="GO:0005829">
    <property type="term" value="C:cytosol"/>
    <property type="evidence" value="ECO:0007669"/>
    <property type="project" value="TreeGrafter"/>
</dbReference>
<gene>
    <name evidence="10" type="ORF">GN277_16665</name>
</gene>
<dbReference type="PANTHER" id="PTHR48111:SF2">
    <property type="entry name" value="RESPONSE REGULATOR SAER"/>
    <property type="match status" value="1"/>
</dbReference>
<dbReference type="CDD" id="cd00383">
    <property type="entry name" value="trans_reg_C"/>
    <property type="match status" value="1"/>
</dbReference>
<feature type="domain" description="OmpR/PhoB-type" evidence="9">
    <location>
        <begin position="128"/>
        <end position="226"/>
    </location>
</feature>
<evidence type="ECO:0000256" key="7">
    <source>
        <dbReference type="PROSITE-ProRule" id="PRU01091"/>
    </source>
</evidence>
<keyword evidence="4" id="KW-0804">Transcription</keyword>
<organism evidence="10 11">
    <name type="scientific">Sporofaciens musculi</name>
    <dbReference type="NCBI Taxonomy" id="2681861"/>
    <lineage>
        <taxon>Bacteria</taxon>
        <taxon>Bacillati</taxon>
        <taxon>Bacillota</taxon>
        <taxon>Clostridia</taxon>
        <taxon>Lachnospirales</taxon>
        <taxon>Lachnospiraceae</taxon>
        <taxon>Sporofaciens</taxon>
    </lineage>
</organism>
<keyword evidence="11" id="KW-1185">Reference proteome</keyword>
<evidence type="ECO:0000256" key="4">
    <source>
        <dbReference type="ARBA" id="ARBA00023163"/>
    </source>
</evidence>
<feature type="domain" description="Response regulatory" evidence="8">
    <location>
        <begin position="6"/>
        <end position="118"/>
    </location>
</feature>
<proteinExistence type="predicted"/>
<dbReference type="Gene3D" id="6.10.250.690">
    <property type="match status" value="1"/>
</dbReference>
<dbReference type="Gene3D" id="3.40.50.2300">
    <property type="match status" value="1"/>
</dbReference>
<evidence type="ECO:0000259" key="8">
    <source>
        <dbReference type="PROSITE" id="PS50110"/>
    </source>
</evidence>
<dbReference type="PANTHER" id="PTHR48111">
    <property type="entry name" value="REGULATOR OF RPOS"/>
    <property type="match status" value="1"/>
</dbReference>
<sequence>MNEKKRILIADDEPGIIQLLRDYFEIQDYQVIEAKNGLEVLGQLNRQPDLILLDVNMPMLDGFEVCERIRAHVSCPILFLTAKIEESDRIRGLMMGGDDYILKPFSIDELGARVEAHLRREERRKTDGAVKIFDRLAVHYGDRCVYYDEQPLGLTKTEYELVEILSLNPGQVFSKEQLYEKARGFDGGADSSIVMEHIRRVRSKIGKYTDHAYIETVWGVGYRWIG</sequence>
<dbReference type="Proteomes" id="UP000460412">
    <property type="component" value="Unassembled WGS sequence"/>
</dbReference>
<evidence type="ECO:0000313" key="11">
    <source>
        <dbReference type="Proteomes" id="UP000460412"/>
    </source>
</evidence>
<comment type="caution">
    <text evidence="10">The sequence shown here is derived from an EMBL/GenBank/DDBJ whole genome shotgun (WGS) entry which is preliminary data.</text>
</comment>
<dbReference type="GO" id="GO:0000156">
    <property type="term" value="F:phosphorelay response regulator activity"/>
    <property type="evidence" value="ECO:0007669"/>
    <property type="project" value="TreeGrafter"/>
</dbReference>
<feature type="DNA-binding region" description="OmpR/PhoB-type" evidence="7">
    <location>
        <begin position="128"/>
        <end position="226"/>
    </location>
</feature>
<evidence type="ECO:0000256" key="3">
    <source>
        <dbReference type="ARBA" id="ARBA00023125"/>
    </source>
</evidence>
<dbReference type="InterPro" id="IPR001789">
    <property type="entry name" value="Sig_transdc_resp-reg_receiver"/>
</dbReference>
<dbReference type="EMBL" id="WUQX01000001">
    <property type="protein sequence ID" value="MXP76955.1"/>
    <property type="molecule type" value="Genomic_DNA"/>
</dbReference>
<evidence type="ECO:0000313" key="10">
    <source>
        <dbReference type="EMBL" id="MXP76955.1"/>
    </source>
</evidence>
<dbReference type="GO" id="GO:0006355">
    <property type="term" value="P:regulation of DNA-templated transcription"/>
    <property type="evidence" value="ECO:0007669"/>
    <property type="project" value="InterPro"/>
</dbReference>
<dbReference type="CDD" id="cd17574">
    <property type="entry name" value="REC_OmpR"/>
    <property type="match status" value="1"/>
</dbReference>
<comment type="function">
    <text evidence="5">May play the central regulatory role in sporulation. It may be an element of the effector pathway responsible for the activation of sporulation genes in response to nutritional stress. Spo0A may act in concert with spo0H (a sigma factor) to control the expression of some genes that are critical to the sporulation process.</text>
</comment>
<keyword evidence="2" id="KW-0805">Transcription regulation</keyword>
<dbReference type="PROSITE" id="PS51755">
    <property type="entry name" value="OMPR_PHOB"/>
    <property type="match status" value="1"/>
</dbReference>
<accession>A0A7X3MIL9</accession>
<name>A0A7X3MIL9_9FIRM</name>
<dbReference type="RefSeq" id="WP_159751995.1">
    <property type="nucleotide sequence ID" value="NZ_CASSPE010000165.1"/>
</dbReference>
<dbReference type="GO" id="GO:0032993">
    <property type="term" value="C:protein-DNA complex"/>
    <property type="evidence" value="ECO:0007669"/>
    <property type="project" value="TreeGrafter"/>
</dbReference>
<evidence type="ECO:0000256" key="2">
    <source>
        <dbReference type="ARBA" id="ARBA00023015"/>
    </source>
</evidence>
<dbReference type="SMART" id="SM00448">
    <property type="entry name" value="REC"/>
    <property type="match status" value="1"/>
</dbReference>
<keyword evidence="6" id="KW-0597">Phosphoprotein</keyword>
<dbReference type="SMART" id="SM00862">
    <property type="entry name" value="Trans_reg_C"/>
    <property type="match status" value="1"/>
</dbReference>
<dbReference type="Gene3D" id="1.10.10.10">
    <property type="entry name" value="Winged helix-like DNA-binding domain superfamily/Winged helix DNA-binding domain"/>
    <property type="match status" value="1"/>
</dbReference>
<evidence type="ECO:0000256" key="1">
    <source>
        <dbReference type="ARBA" id="ARBA00018672"/>
    </source>
</evidence>
<dbReference type="AlphaFoldDB" id="A0A7X3MIL9"/>
<dbReference type="InterPro" id="IPR011006">
    <property type="entry name" value="CheY-like_superfamily"/>
</dbReference>